<evidence type="ECO:0000256" key="10">
    <source>
        <dbReference type="ARBA" id="ARBA00044969"/>
    </source>
</evidence>
<dbReference type="FunFam" id="1.10.860.10:FF:000010">
    <property type="entry name" value="Replicative DNA helicase"/>
    <property type="match status" value="1"/>
</dbReference>
<dbReference type="InterPro" id="IPR007692">
    <property type="entry name" value="DNA_helicase_DnaB"/>
</dbReference>
<gene>
    <name evidence="13" type="primary">58</name>
    <name evidence="13" type="ORF">049ML001_58</name>
</gene>
<evidence type="ECO:0000256" key="6">
    <source>
        <dbReference type="ARBA" id="ARBA00022806"/>
    </source>
</evidence>
<comment type="catalytic activity">
    <reaction evidence="11">
        <text>ATP + H2O = ADP + phosphate + H(+)</text>
        <dbReference type="Rhea" id="RHEA:13065"/>
        <dbReference type="ChEBI" id="CHEBI:15377"/>
        <dbReference type="ChEBI" id="CHEBI:15378"/>
        <dbReference type="ChEBI" id="CHEBI:30616"/>
        <dbReference type="ChEBI" id="CHEBI:43474"/>
        <dbReference type="ChEBI" id="CHEBI:456216"/>
        <dbReference type="EC" id="5.6.2.3"/>
    </reaction>
</comment>
<keyword evidence="9" id="KW-0413">Isomerase</keyword>
<dbReference type="InterPro" id="IPR007693">
    <property type="entry name" value="DNA_helicase_DnaB-like_N"/>
</dbReference>
<evidence type="ECO:0000313" key="13">
    <source>
        <dbReference type="EMBL" id="QFR56385.1"/>
    </source>
</evidence>
<keyword evidence="7" id="KW-0067">ATP-binding</keyword>
<evidence type="ECO:0000256" key="7">
    <source>
        <dbReference type="ARBA" id="ARBA00022840"/>
    </source>
</evidence>
<dbReference type="PROSITE" id="PS51199">
    <property type="entry name" value="SF4_HELICASE"/>
    <property type="match status" value="1"/>
</dbReference>
<dbReference type="EC" id="5.6.2.3" evidence="10"/>
<dbReference type="GO" id="GO:0016787">
    <property type="term" value="F:hydrolase activity"/>
    <property type="evidence" value="ECO:0007669"/>
    <property type="project" value="UniProtKB-KW"/>
</dbReference>
<evidence type="ECO:0000256" key="8">
    <source>
        <dbReference type="ARBA" id="ARBA00023125"/>
    </source>
</evidence>
<evidence type="ECO:0000256" key="11">
    <source>
        <dbReference type="ARBA" id="ARBA00048954"/>
    </source>
</evidence>
<dbReference type="SUPFAM" id="SSF48024">
    <property type="entry name" value="N-terminal domain of DnaB helicase"/>
    <property type="match status" value="1"/>
</dbReference>
<evidence type="ECO:0000256" key="5">
    <source>
        <dbReference type="ARBA" id="ARBA00022801"/>
    </source>
</evidence>
<dbReference type="EMBL" id="MN176227">
    <property type="protein sequence ID" value="QFR56385.1"/>
    <property type="molecule type" value="Genomic_DNA"/>
</dbReference>
<evidence type="ECO:0000313" key="14">
    <source>
        <dbReference type="Proteomes" id="UP000326995"/>
    </source>
</evidence>
<dbReference type="SUPFAM" id="SSF52540">
    <property type="entry name" value="P-loop containing nucleoside triphosphate hydrolases"/>
    <property type="match status" value="1"/>
</dbReference>
<evidence type="ECO:0000256" key="2">
    <source>
        <dbReference type="ARBA" id="ARBA00022515"/>
    </source>
</evidence>
<evidence type="ECO:0000259" key="12">
    <source>
        <dbReference type="PROSITE" id="PS51199"/>
    </source>
</evidence>
<dbReference type="InterPro" id="IPR007694">
    <property type="entry name" value="DNA_helicase_DnaB-like_C"/>
</dbReference>
<dbReference type="NCBIfam" id="TIGR00665">
    <property type="entry name" value="DnaB"/>
    <property type="match status" value="1"/>
</dbReference>
<dbReference type="PANTHER" id="PTHR30153">
    <property type="entry name" value="REPLICATIVE DNA HELICASE DNAB"/>
    <property type="match status" value="1"/>
</dbReference>
<dbReference type="InterPro" id="IPR016136">
    <property type="entry name" value="DNA_helicase_N/primase_C"/>
</dbReference>
<keyword evidence="4" id="KW-0547">Nucleotide-binding</keyword>
<dbReference type="GO" id="GO:0006269">
    <property type="term" value="P:DNA replication, synthesis of primer"/>
    <property type="evidence" value="ECO:0007669"/>
    <property type="project" value="UniProtKB-KW"/>
</dbReference>
<dbReference type="InterPro" id="IPR036185">
    <property type="entry name" value="DNA_heli_DnaB-like_N_sf"/>
</dbReference>
<dbReference type="FunFam" id="3.40.50.300:FF:000351">
    <property type="entry name" value="Replicative DNA helicase"/>
    <property type="match status" value="1"/>
</dbReference>
<sequence length="442" mass="49661">MNPEEKTVMLYNEYAEQAVLGSILTEPELIKECPLTPEHFSPGKHYNIFFTMQDLDRKGQSVDFTSIAARVGEKLPQLGGFGYLTELAASVASTATFKQHCQTVSEYFQKRKAISIAQQIIENVNESEDGPVKPIQEAVSELMEIEASGTDDDDGSIDEALVTVYEEIESADGNITGVPSGFTELDRMTYGYKPGNFVLIAARPSMGKTAFALKQAKNMSDNDDVVNLHSLEMGKKENIKRLIVTAGSINAQKIKAARRDFASEDWGKLSMAIGEISNSNINIFDKAGQSVNYIWSKTRQTKRKNPGKRVIVMIDYLQLLEPAKANDSRTNQISQISRDLKKMARELDVVVIALSQLSRQVEQRQDKRPMLSDLRESGQLEQDADIIEFLYRDDYYDKESENKNIVEVIIAKHRDGPVGTVSLAFIKEYGNFVNLERRFDDR</sequence>
<protein>
    <recommendedName>
        <fullName evidence="10">DNA 5'-3' helicase</fullName>
        <ecNumber evidence="10">5.6.2.3</ecNumber>
    </recommendedName>
</protein>
<feature type="domain" description="SF4 helicase" evidence="12">
    <location>
        <begin position="171"/>
        <end position="439"/>
    </location>
</feature>
<dbReference type="GO" id="GO:0005524">
    <property type="term" value="F:ATP binding"/>
    <property type="evidence" value="ECO:0007669"/>
    <property type="project" value="UniProtKB-KW"/>
</dbReference>
<keyword evidence="5" id="KW-0378">Hydrolase</keyword>
<proteinExistence type="inferred from homology"/>
<dbReference type="Gene3D" id="3.40.50.300">
    <property type="entry name" value="P-loop containing nucleotide triphosphate hydrolases"/>
    <property type="match status" value="1"/>
</dbReference>
<name>A0A5P8PIC4_9CAUD</name>
<keyword evidence="8" id="KW-0238">DNA-binding</keyword>
<evidence type="ECO:0000256" key="3">
    <source>
        <dbReference type="ARBA" id="ARBA00022705"/>
    </source>
</evidence>
<dbReference type="GO" id="GO:0003677">
    <property type="term" value="F:DNA binding"/>
    <property type="evidence" value="ECO:0007669"/>
    <property type="project" value="UniProtKB-KW"/>
</dbReference>
<comment type="similarity">
    <text evidence="1">Belongs to the helicase family. DnaB subfamily.</text>
</comment>
<dbReference type="GO" id="GO:0043139">
    <property type="term" value="F:5'-3' DNA helicase activity"/>
    <property type="evidence" value="ECO:0007669"/>
    <property type="project" value="UniProtKB-EC"/>
</dbReference>
<keyword evidence="3" id="KW-0235">DNA replication</keyword>
<keyword evidence="6 13" id="KW-0347">Helicase</keyword>
<dbReference type="InterPro" id="IPR027417">
    <property type="entry name" value="P-loop_NTPase"/>
</dbReference>
<dbReference type="PANTHER" id="PTHR30153:SF2">
    <property type="entry name" value="REPLICATIVE DNA HELICASE"/>
    <property type="match status" value="1"/>
</dbReference>
<dbReference type="Pfam" id="PF03796">
    <property type="entry name" value="DnaB_C"/>
    <property type="match status" value="1"/>
</dbReference>
<dbReference type="KEGG" id="vg:77850685"/>
<dbReference type="GeneID" id="77850685"/>
<dbReference type="CDD" id="cd00984">
    <property type="entry name" value="DnaB_C"/>
    <property type="match status" value="1"/>
</dbReference>
<evidence type="ECO:0000256" key="9">
    <source>
        <dbReference type="ARBA" id="ARBA00023235"/>
    </source>
</evidence>
<dbReference type="RefSeq" id="YP_010644459.1">
    <property type="nucleotide sequence ID" value="NC_070625.1"/>
</dbReference>
<keyword evidence="2" id="KW-0639">Primosome</keyword>
<evidence type="ECO:0000256" key="4">
    <source>
        <dbReference type="ARBA" id="ARBA00022741"/>
    </source>
</evidence>
<dbReference type="Pfam" id="PF00772">
    <property type="entry name" value="DnaB"/>
    <property type="match status" value="1"/>
</dbReference>
<reference evidence="13 14" key="1">
    <citation type="submission" date="2019-07" db="EMBL/GenBank/DDBJ databases">
        <authorList>
            <person name="Tomko B.E."/>
            <person name="Krukonis G.P."/>
            <person name="Delesalle V.A."/>
        </authorList>
    </citation>
    <scope>NUCLEOTIDE SEQUENCE [LARGE SCALE GENOMIC DNA]</scope>
</reference>
<dbReference type="Proteomes" id="UP000326995">
    <property type="component" value="Segment"/>
</dbReference>
<organism evidence="13 14">
    <name type="scientific">Bacillus phage 049ML001</name>
    <dbReference type="NCBI Taxonomy" id="2601660"/>
    <lineage>
        <taxon>Viruses</taxon>
        <taxon>Duplodnaviria</taxon>
        <taxon>Heunggongvirae</taxon>
        <taxon>Uroviricota</taxon>
        <taxon>Caudoviricetes</taxon>
        <taxon>Trautnerviridae</taxon>
        <taxon>Polsinellivirinae</taxon>
        <taxon>Rivavirus</taxon>
        <taxon>Rivavirus rv049ML001</taxon>
    </lineage>
</organism>
<evidence type="ECO:0000256" key="1">
    <source>
        <dbReference type="ARBA" id="ARBA00008428"/>
    </source>
</evidence>
<keyword evidence="14" id="KW-1185">Reference proteome</keyword>
<accession>A0A5P8PIC4</accession>
<dbReference type="Gene3D" id="1.10.860.10">
    <property type="entry name" value="DNAb Helicase, Chain A"/>
    <property type="match status" value="1"/>
</dbReference>